<proteinExistence type="predicted"/>
<evidence type="ECO:0000259" key="3">
    <source>
        <dbReference type="Pfam" id="PF07916"/>
    </source>
</evidence>
<organism evidence="4 5">
    <name type="scientific">Psittacicella hinzii</name>
    <dbReference type="NCBI Taxonomy" id="2028575"/>
    <lineage>
        <taxon>Bacteria</taxon>
        <taxon>Pseudomonadati</taxon>
        <taxon>Pseudomonadota</taxon>
        <taxon>Gammaproteobacteria</taxon>
        <taxon>Pasteurellales</taxon>
        <taxon>Psittacicellaceae</taxon>
        <taxon>Psittacicella</taxon>
    </lineage>
</organism>
<keyword evidence="2" id="KW-0812">Transmembrane</keyword>
<name>A0A3A1Y3E1_9GAMM</name>
<dbReference type="Proteomes" id="UP000265691">
    <property type="component" value="Unassembled WGS sequence"/>
</dbReference>
<dbReference type="InterPro" id="IPR012931">
    <property type="entry name" value="TraG_N_Proteobacteria"/>
</dbReference>
<feature type="transmembrane region" description="Helical" evidence="2">
    <location>
        <begin position="6"/>
        <end position="24"/>
    </location>
</feature>
<protein>
    <recommendedName>
        <fullName evidence="3">TraG N-terminal Proteobacteria domain-containing protein</fullName>
    </recommendedName>
</protein>
<dbReference type="Pfam" id="PF07916">
    <property type="entry name" value="TraG_N"/>
    <property type="match status" value="1"/>
</dbReference>
<accession>A0A3A1Y3E1</accession>
<evidence type="ECO:0000256" key="1">
    <source>
        <dbReference type="SAM" id="MobiDB-lite"/>
    </source>
</evidence>
<feature type="compositionally biased region" description="Polar residues" evidence="1">
    <location>
        <begin position="601"/>
        <end position="619"/>
    </location>
</feature>
<feature type="transmembrane region" description="Helical" evidence="2">
    <location>
        <begin position="31"/>
        <end position="50"/>
    </location>
</feature>
<feature type="region of interest" description="Disordered" evidence="1">
    <location>
        <begin position="595"/>
        <end position="658"/>
    </location>
</feature>
<keyword evidence="2" id="KW-0472">Membrane</keyword>
<feature type="compositionally biased region" description="Low complexity" evidence="1">
    <location>
        <begin position="510"/>
        <end position="573"/>
    </location>
</feature>
<evidence type="ECO:0000313" key="4">
    <source>
        <dbReference type="EMBL" id="RIY32852.1"/>
    </source>
</evidence>
<keyword evidence="5" id="KW-1185">Reference proteome</keyword>
<evidence type="ECO:0000256" key="2">
    <source>
        <dbReference type="SAM" id="Phobius"/>
    </source>
</evidence>
<dbReference type="EMBL" id="NRHC01000043">
    <property type="protein sequence ID" value="RIY32852.1"/>
    <property type="molecule type" value="Genomic_DNA"/>
</dbReference>
<comment type="caution">
    <text evidence="4">The sequence shown here is derived from an EMBL/GenBank/DDBJ whole genome shotgun (WGS) entry which is preliminary data.</text>
</comment>
<feature type="transmembrane region" description="Helical" evidence="2">
    <location>
        <begin position="56"/>
        <end position="75"/>
    </location>
</feature>
<feature type="transmembrane region" description="Helical" evidence="2">
    <location>
        <begin position="326"/>
        <end position="345"/>
    </location>
</feature>
<gene>
    <name evidence="4" type="ORF">CKF54_03940</name>
</gene>
<evidence type="ECO:0000313" key="5">
    <source>
        <dbReference type="Proteomes" id="UP000265691"/>
    </source>
</evidence>
<dbReference type="AlphaFoldDB" id="A0A3A1Y3E1"/>
<sequence length="785" mass="84347">MWDIYVIGDVKFLQAILVGIAMIFQGDSIWVAAKIFLLLSVLHLGINAVLQNSFMQVQQLAITWLLLSALFVPRVDVNLHDRNSLLSQRVAGVPVGLAIFASFTSNIGKQLAQMMEQAFTSAKANSSYPAVTQSFEQLLALRSNVLESMFSNQGKRAYLAYSWQEYLTNCTNVSLNLTVEASGSQDLHDLLNSSLPDAVGFKSSIYYVRILDKDGKSYSTLTCTEAFTRLKNQTLEASRELFKQDKGFNQSSINSDISILSAGQLDAQKYVVALAMAQMIAQQPAYTNLGNATLKQSLASLYSQWSLQGNIFTSTVKPLITFLEGFFYAVVPFIFLLLMLGNFGLRMLGKFIMLLVWLQMWQPIISIINLYYQQAISKSLSQLQHSYIALDSFWGITLFSQKLESYIATSGMLLSSVGSLALFLIYGGAVAATSLASKLAPAVPSASANLSPNIVQAAPVVQAGSVYSSSAYEGTYKSGAQMAVGAVALESSRAVLQNAQEQLQTIWRSSASQMSSTSHGSSSSQGSSSLFEQGTTTSQGSISSNIEGTTSSSSMSQTSSTTTSEGASTTSSLGAGGLAGVGSGGLGGAGINARTAHEVSSRQTTINSQEQGQGQVRSSSEIEAKQFTEQSTVGQRQSQSQSEQSSQQQEQRAQASNELATQFSQENQRIQQTLDRLSANQSMSVLALAQSLASNSQARDYIQGMVNANPQLAHQALANERALTALIPDAEQRRQAANLQAIFSQGSAYEKAVSLYTAVNQQAPSAMTVQALQQVTSSNNSARDK</sequence>
<reference evidence="4 5" key="1">
    <citation type="submission" date="2017-08" db="EMBL/GenBank/DDBJ databases">
        <title>Reclassification of Bisgaard taxon 37 and 44.</title>
        <authorList>
            <person name="Christensen H."/>
        </authorList>
    </citation>
    <scope>NUCLEOTIDE SEQUENCE [LARGE SCALE GENOMIC DNA]</scope>
    <source>
        <strain evidence="4 5">B96_3</strain>
    </source>
</reference>
<feature type="compositionally biased region" description="Low complexity" evidence="1">
    <location>
        <begin position="635"/>
        <end position="656"/>
    </location>
</feature>
<dbReference type="RefSeq" id="WP_119524994.1">
    <property type="nucleotide sequence ID" value="NZ_NRHC01000043.1"/>
</dbReference>
<keyword evidence="2" id="KW-1133">Transmembrane helix</keyword>
<feature type="transmembrane region" description="Helical" evidence="2">
    <location>
        <begin position="351"/>
        <end position="372"/>
    </location>
</feature>
<dbReference type="OrthoDB" id="6717612at2"/>
<feature type="transmembrane region" description="Helical" evidence="2">
    <location>
        <begin position="406"/>
        <end position="429"/>
    </location>
</feature>
<feature type="domain" description="TraG N-terminal Proteobacteria" evidence="3">
    <location>
        <begin position="4"/>
        <end position="445"/>
    </location>
</feature>
<feature type="region of interest" description="Disordered" evidence="1">
    <location>
        <begin position="510"/>
        <end position="575"/>
    </location>
</feature>